<dbReference type="PANTHER" id="PTHR37687:SF1">
    <property type="entry name" value="AGAP006772-PA"/>
    <property type="match status" value="1"/>
</dbReference>
<feature type="region of interest" description="Disordered" evidence="1">
    <location>
        <begin position="238"/>
        <end position="311"/>
    </location>
</feature>
<dbReference type="OrthoDB" id="6138985at2759"/>
<keyword evidence="4" id="KW-1185">Reference proteome</keyword>
<sequence>MLVAWLLLSLNIFHYARSQDDSLKSAIEAIDRRTRDLEDYEDNEYGYTLNAPEGVTFLKNYPLERSYDFGRPDSYLEDGYDPDFTNKRISSSFRERVEQDNQKQLEELVHLISSMDDKGRFSDDDYEDIIKQLWTTYRKPHVKNNFKTSRVDKKYYYPQIGLDGGRMTKRRPYTDETFDIPYFRRSEDDIEDEDDEDYSSNTLRKRFDRTDYKIKKLRAMYNNNPYYKLKRFAIAKRSNGPTESAKDEKHEHQRSSVKKQTDPKVQEELNDIFGNKISDSTTKGPDTKATTSKKETSMTTTIKPTGEKDTKEDYHPLSLVSQKPLQIKKKSIDWSDYFGLDRRKKSDSNDLDKEWLIERYHKSVALTKRRASELPMTSFRNHDSMPKKNFQKPTQITVEDLASDKLEDLDAKLKDMEDDIIDGALKYTGAHEGTGDPNEIQEIKDKVISRLAAAYSLEKMRNAFEEYKLTVGKQEQKNKDKEDDKLLFAEEKRVAVPRKQVLDEDIPEADNAIQCPDGDDECKQNYRTPNEIIENHFGTEECPAIEKACNDVATIIGQYGQVLRSACTMHQMCLLCSNNSWFSPTRQCNTLFLDKAYDLCKGNMACQKVAQRSVRYLIDVHRSLHVQPTEINDCELACPDIESSNFDLSSR</sequence>
<evidence type="ECO:0000256" key="2">
    <source>
        <dbReference type="SAM" id="SignalP"/>
    </source>
</evidence>
<gene>
    <name evidence="3" type="ORF">ACAOBT_LOCUS16630</name>
</gene>
<name>A0A9P0PGK8_ACAOB</name>
<keyword evidence="2" id="KW-0732">Signal</keyword>
<evidence type="ECO:0000256" key="1">
    <source>
        <dbReference type="SAM" id="MobiDB-lite"/>
    </source>
</evidence>
<dbReference type="EMBL" id="CAKOFQ010006978">
    <property type="protein sequence ID" value="CAH1985349.1"/>
    <property type="molecule type" value="Genomic_DNA"/>
</dbReference>
<dbReference type="InterPro" id="IPR038875">
    <property type="entry name" value="PLA2_conodipine-like"/>
</dbReference>
<evidence type="ECO:0000313" key="4">
    <source>
        <dbReference type="Proteomes" id="UP001152888"/>
    </source>
</evidence>
<dbReference type="Proteomes" id="UP001152888">
    <property type="component" value="Unassembled WGS sequence"/>
</dbReference>
<comment type="caution">
    <text evidence="3">The sequence shown here is derived from an EMBL/GenBank/DDBJ whole genome shotgun (WGS) entry which is preliminary data.</text>
</comment>
<feature type="signal peptide" evidence="2">
    <location>
        <begin position="1"/>
        <end position="18"/>
    </location>
</feature>
<protein>
    <submittedName>
        <fullName evidence="3">Uncharacterized protein</fullName>
    </submittedName>
</protein>
<proteinExistence type="predicted"/>
<feature type="compositionally biased region" description="Basic and acidic residues" evidence="1">
    <location>
        <begin position="244"/>
        <end position="267"/>
    </location>
</feature>
<reference evidence="3" key="1">
    <citation type="submission" date="2022-03" db="EMBL/GenBank/DDBJ databases">
        <authorList>
            <person name="Sayadi A."/>
        </authorList>
    </citation>
    <scope>NUCLEOTIDE SEQUENCE</scope>
</reference>
<dbReference type="PANTHER" id="PTHR37687">
    <property type="entry name" value="AGAP006772-PA"/>
    <property type="match status" value="1"/>
</dbReference>
<dbReference type="AlphaFoldDB" id="A0A9P0PGK8"/>
<accession>A0A9P0PGK8</accession>
<evidence type="ECO:0000313" key="3">
    <source>
        <dbReference type="EMBL" id="CAH1985349.1"/>
    </source>
</evidence>
<organism evidence="3 4">
    <name type="scientific">Acanthoscelides obtectus</name>
    <name type="common">Bean weevil</name>
    <name type="synonym">Bruchus obtectus</name>
    <dbReference type="NCBI Taxonomy" id="200917"/>
    <lineage>
        <taxon>Eukaryota</taxon>
        <taxon>Metazoa</taxon>
        <taxon>Ecdysozoa</taxon>
        <taxon>Arthropoda</taxon>
        <taxon>Hexapoda</taxon>
        <taxon>Insecta</taxon>
        <taxon>Pterygota</taxon>
        <taxon>Neoptera</taxon>
        <taxon>Endopterygota</taxon>
        <taxon>Coleoptera</taxon>
        <taxon>Polyphaga</taxon>
        <taxon>Cucujiformia</taxon>
        <taxon>Chrysomeloidea</taxon>
        <taxon>Chrysomelidae</taxon>
        <taxon>Bruchinae</taxon>
        <taxon>Bruchini</taxon>
        <taxon>Acanthoscelides</taxon>
    </lineage>
</organism>
<feature type="chain" id="PRO_5040173818" evidence="2">
    <location>
        <begin position="19"/>
        <end position="651"/>
    </location>
</feature>